<dbReference type="SUPFAM" id="SSF81301">
    <property type="entry name" value="Nucleotidyltransferase"/>
    <property type="match status" value="1"/>
</dbReference>
<organism evidence="2 3">
    <name type="scientific">Dendroctonus ponderosae</name>
    <name type="common">Mountain pine beetle</name>
    <dbReference type="NCBI Taxonomy" id="77166"/>
    <lineage>
        <taxon>Eukaryota</taxon>
        <taxon>Metazoa</taxon>
        <taxon>Ecdysozoa</taxon>
        <taxon>Arthropoda</taxon>
        <taxon>Hexapoda</taxon>
        <taxon>Insecta</taxon>
        <taxon>Pterygota</taxon>
        <taxon>Neoptera</taxon>
        <taxon>Endopterygota</taxon>
        <taxon>Coleoptera</taxon>
        <taxon>Polyphaga</taxon>
        <taxon>Cucujiformia</taxon>
        <taxon>Curculionidae</taxon>
        <taxon>Scolytinae</taxon>
        <taxon>Dendroctonus</taxon>
    </lineage>
</organism>
<protein>
    <recommendedName>
        <fullName evidence="1">Poly(A) RNA polymerase mitochondrial-like central palm domain-containing protein</fullName>
    </recommendedName>
</protein>
<dbReference type="AlphaFoldDB" id="A0AAR5QA76"/>
<dbReference type="InterPro" id="IPR043519">
    <property type="entry name" value="NT_sf"/>
</dbReference>
<evidence type="ECO:0000259" key="1">
    <source>
        <dbReference type="Pfam" id="PF22600"/>
    </source>
</evidence>
<dbReference type="SUPFAM" id="SSF81631">
    <property type="entry name" value="PAP/OAS1 substrate-binding domain"/>
    <property type="match status" value="1"/>
</dbReference>
<dbReference type="PANTHER" id="PTHR12271:SF66">
    <property type="entry name" value="TERMINAL URIDYLYLTRANSFERASE TAILOR"/>
    <property type="match status" value="1"/>
</dbReference>
<reference evidence="2" key="2">
    <citation type="submission" date="2024-08" db="UniProtKB">
        <authorList>
            <consortium name="EnsemblMetazoa"/>
        </authorList>
    </citation>
    <scope>IDENTIFICATION</scope>
</reference>
<feature type="domain" description="Poly(A) RNA polymerase mitochondrial-like central palm" evidence="1">
    <location>
        <begin position="52"/>
        <end position="170"/>
    </location>
</feature>
<evidence type="ECO:0000313" key="3">
    <source>
        <dbReference type="Proteomes" id="UP000019118"/>
    </source>
</evidence>
<accession>A0AAR5QA76</accession>
<dbReference type="Gene3D" id="3.30.460.10">
    <property type="entry name" value="Beta Polymerase, domain 2"/>
    <property type="match status" value="1"/>
</dbReference>
<dbReference type="GO" id="GO:1990817">
    <property type="term" value="F:poly(A) RNA polymerase activity"/>
    <property type="evidence" value="ECO:0007669"/>
    <property type="project" value="UniProtKB-ARBA"/>
</dbReference>
<dbReference type="Pfam" id="PF22600">
    <property type="entry name" value="MTPAP-like_central"/>
    <property type="match status" value="1"/>
</dbReference>
<dbReference type="InterPro" id="IPR054708">
    <property type="entry name" value="MTPAP-like_central"/>
</dbReference>
<keyword evidence="3" id="KW-1185">Reference proteome</keyword>
<dbReference type="GO" id="GO:0046872">
    <property type="term" value="F:metal ion binding"/>
    <property type="evidence" value="ECO:0007669"/>
    <property type="project" value="UniProtKB-KW"/>
</dbReference>
<dbReference type="Gene3D" id="1.10.1410.10">
    <property type="match status" value="1"/>
</dbReference>
<evidence type="ECO:0000313" key="2">
    <source>
        <dbReference type="EnsemblMetazoa" id="XP_019770105.1"/>
    </source>
</evidence>
<name>A0AAR5QA76_DENPD</name>
<dbReference type="GO" id="GO:0050265">
    <property type="term" value="F:RNA uridylyltransferase activity"/>
    <property type="evidence" value="ECO:0007669"/>
    <property type="project" value="TreeGrafter"/>
</dbReference>
<dbReference type="Proteomes" id="UP000019118">
    <property type="component" value="Unassembled WGS sequence"/>
</dbReference>
<sequence>MVIFANATLIIQIIADKLPPPICLLFKSKENICAVAENLAKEAEDVLRNSLTRDCCKQLESVLLAISPNCRVYPFGSRVSGLGNKDSDLDVFVDMDEDYFGKKFQDAKKQVMLIRGINKILQKHKDFAGTIPVLSARTPILKLYHIPTKLDCDLSFKHGLSVENTKFLRLCIEMQPVCQRLILLVKSWAGYIIFENITTYALAMLCIFYLQTHGYLISVDKLFELNKHKRINISGWKTIAYALSLEDMKLHIKPYQGTLTELMEHFFKYYCFFNFASDVACPLLGKVVKRSLFEGDIEKLPPQMDTYITQLTGDDPEFFRSNSPMCIQDPFDLSHNLTKAVHKTTLIKFQEMCKLSYEYLKQLH</sequence>
<reference evidence="3" key="1">
    <citation type="journal article" date="2013" name="Genome Biol.">
        <title>Draft genome of the mountain pine beetle, Dendroctonus ponderosae Hopkins, a major forest pest.</title>
        <authorList>
            <person name="Keeling C.I."/>
            <person name="Yuen M.M."/>
            <person name="Liao N.Y."/>
            <person name="Docking T.R."/>
            <person name="Chan S.K."/>
            <person name="Taylor G.A."/>
            <person name="Palmquist D.L."/>
            <person name="Jackman S.D."/>
            <person name="Nguyen A."/>
            <person name="Li M."/>
            <person name="Henderson H."/>
            <person name="Janes J.K."/>
            <person name="Zhao Y."/>
            <person name="Pandoh P."/>
            <person name="Moore R."/>
            <person name="Sperling F.A."/>
            <person name="Huber D.P."/>
            <person name="Birol I."/>
            <person name="Jones S.J."/>
            <person name="Bohlmann J."/>
        </authorList>
    </citation>
    <scope>NUCLEOTIDE SEQUENCE</scope>
</reference>
<dbReference type="CDD" id="cd05402">
    <property type="entry name" value="NT_PAP_TUTase"/>
    <property type="match status" value="1"/>
</dbReference>
<proteinExistence type="predicted"/>
<dbReference type="PANTHER" id="PTHR12271">
    <property type="entry name" value="POLY A POLYMERASE CID PAP -RELATED"/>
    <property type="match status" value="1"/>
</dbReference>
<dbReference type="EnsemblMetazoa" id="XM_019914546.1">
    <property type="protein sequence ID" value="XP_019770105.1"/>
    <property type="gene ID" value="LOC109544405"/>
</dbReference>
<dbReference type="GO" id="GO:0031123">
    <property type="term" value="P:RNA 3'-end processing"/>
    <property type="evidence" value="ECO:0007669"/>
    <property type="project" value="TreeGrafter"/>
</dbReference>